<evidence type="ECO:0000313" key="2">
    <source>
        <dbReference type="EMBL" id="AMA76077.1"/>
    </source>
</evidence>
<dbReference type="GO" id="GO:0016787">
    <property type="term" value="F:hydrolase activity"/>
    <property type="evidence" value="ECO:0007669"/>
    <property type="project" value="InterPro"/>
</dbReference>
<dbReference type="AlphaFoldDB" id="A0A0X8D8K3"/>
<dbReference type="KEGG" id="tpar:AV541_09225"/>
<organism evidence="2 3">
    <name type="scientific">Thermus parvatiensis</name>
    <dbReference type="NCBI Taxonomy" id="456163"/>
    <lineage>
        <taxon>Bacteria</taxon>
        <taxon>Thermotogati</taxon>
        <taxon>Deinococcota</taxon>
        <taxon>Deinococci</taxon>
        <taxon>Thermales</taxon>
        <taxon>Thermaceae</taxon>
        <taxon>Thermus</taxon>
    </lineage>
</organism>
<proteinExistence type="predicted"/>
<reference evidence="2 3" key="1">
    <citation type="submission" date="2016-01" db="EMBL/GenBank/DDBJ databases">
        <title>Genome sequence of Thermus parvatiensis, a thermophile isolated from a hot water spring.</title>
        <authorList>
            <person name="Tripathi C."/>
            <person name="Lal R."/>
        </authorList>
    </citation>
    <scope>NUCLEOTIDE SEQUENCE [LARGE SCALE GENOMIC DNA]</scope>
    <source>
        <strain evidence="2 3">RL</strain>
    </source>
</reference>
<sequence>MRVIALGDLHANFPLLWRILRREGLADEGFRPTEALRSGRVRLVLLGDLVHPKTPGDYARLTGLEAYDPEDPFHLRLAAGAQIRELFRLKAFQEEAGDHVTILLGNHEAALLEGSPILGNRHLKHLEFHPEHGGKALPEALRSWMASFPKELVLKGVHFAHVGPVPWLQEYDDLFYAQNEAKTWWFLTPEYVERMGYRYGVYGHTPMPDGILLKDRFALIDALDLGEYLALDLEADPPRPEVRRLHG</sequence>
<dbReference type="Gene3D" id="3.60.21.10">
    <property type="match status" value="1"/>
</dbReference>
<feature type="domain" description="Calcineurin-like phosphoesterase" evidence="1">
    <location>
        <begin position="1"/>
        <end position="206"/>
    </location>
</feature>
<dbReference type="Proteomes" id="UP000061630">
    <property type="component" value="Chromosome"/>
</dbReference>
<dbReference type="InterPro" id="IPR029052">
    <property type="entry name" value="Metallo-depent_PP-like"/>
</dbReference>
<name>A0A0X8D8K3_9DEIN</name>
<dbReference type="Pfam" id="PF00149">
    <property type="entry name" value="Metallophos"/>
    <property type="match status" value="1"/>
</dbReference>
<evidence type="ECO:0000313" key="3">
    <source>
        <dbReference type="Proteomes" id="UP000061630"/>
    </source>
</evidence>
<accession>A0A0X8D8K3</accession>
<dbReference type="SUPFAM" id="SSF56300">
    <property type="entry name" value="Metallo-dependent phosphatases"/>
    <property type="match status" value="1"/>
</dbReference>
<protein>
    <submittedName>
        <fullName evidence="2">Metallophosphoesterase</fullName>
    </submittedName>
</protein>
<dbReference type="EMBL" id="CP014141">
    <property type="protein sequence ID" value="AMA76077.1"/>
    <property type="molecule type" value="Genomic_DNA"/>
</dbReference>
<dbReference type="RefSeq" id="WP_060384744.1">
    <property type="nucleotide sequence ID" value="NZ_CP014141.1"/>
</dbReference>
<evidence type="ECO:0000259" key="1">
    <source>
        <dbReference type="Pfam" id="PF00149"/>
    </source>
</evidence>
<gene>
    <name evidence="2" type="ORF">AV541_09225</name>
</gene>
<dbReference type="InterPro" id="IPR004843">
    <property type="entry name" value="Calcineurin-like_PHP"/>
</dbReference>